<organism evidence="2 3">
    <name type="scientific">Kitasatospora phosalacinea</name>
    <dbReference type="NCBI Taxonomy" id="2065"/>
    <lineage>
        <taxon>Bacteria</taxon>
        <taxon>Bacillati</taxon>
        <taxon>Actinomycetota</taxon>
        <taxon>Actinomycetes</taxon>
        <taxon>Kitasatosporales</taxon>
        <taxon>Streptomycetaceae</taxon>
        <taxon>Kitasatospora</taxon>
    </lineage>
</organism>
<accession>A0ABW6GJK4</accession>
<dbReference type="RefSeq" id="WP_380323196.1">
    <property type="nucleotide sequence ID" value="NZ_JBHYPW010000020.1"/>
</dbReference>
<comment type="caution">
    <text evidence="2">The sequence shown here is derived from an EMBL/GenBank/DDBJ whole genome shotgun (WGS) entry which is preliminary data.</text>
</comment>
<feature type="compositionally biased region" description="Basic and acidic residues" evidence="1">
    <location>
        <begin position="44"/>
        <end position="54"/>
    </location>
</feature>
<name>A0ABW6GJK4_9ACTN</name>
<feature type="region of interest" description="Disordered" evidence="1">
    <location>
        <begin position="33"/>
        <end position="61"/>
    </location>
</feature>
<keyword evidence="3" id="KW-1185">Reference proteome</keyword>
<proteinExistence type="predicted"/>
<evidence type="ECO:0000313" key="3">
    <source>
        <dbReference type="Proteomes" id="UP001599542"/>
    </source>
</evidence>
<dbReference type="EMBL" id="JBHYPX010000021">
    <property type="protein sequence ID" value="MFE1352910.1"/>
    <property type="molecule type" value="Genomic_DNA"/>
</dbReference>
<evidence type="ECO:0000256" key="1">
    <source>
        <dbReference type="SAM" id="MobiDB-lite"/>
    </source>
</evidence>
<protein>
    <submittedName>
        <fullName evidence="2">Uncharacterized protein</fullName>
    </submittedName>
</protein>
<evidence type="ECO:0000313" key="2">
    <source>
        <dbReference type="EMBL" id="MFE1352910.1"/>
    </source>
</evidence>
<sequence length="61" mass="6603">MKQNRAALPRPEPVPVPAPVPVSVHVHVPVPVLAGAPHEGPGVSDRELRAEHPSAVHRFRR</sequence>
<dbReference type="Proteomes" id="UP001599542">
    <property type="component" value="Unassembled WGS sequence"/>
</dbReference>
<reference evidence="2 3" key="1">
    <citation type="submission" date="2024-09" db="EMBL/GenBank/DDBJ databases">
        <title>The Natural Products Discovery Center: Release of the First 8490 Sequenced Strains for Exploring Actinobacteria Biosynthetic Diversity.</title>
        <authorList>
            <person name="Kalkreuter E."/>
            <person name="Kautsar S.A."/>
            <person name="Yang D."/>
            <person name="Bader C.D."/>
            <person name="Teijaro C.N."/>
            <person name="Fluegel L."/>
            <person name="Davis C.M."/>
            <person name="Simpson J.R."/>
            <person name="Lauterbach L."/>
            <person name="Steele A.D."/>
            <person name="Gui C."/>
            <person name="Meng S."/>
            <person name="Li G."/>
            <person name="Viehrig K."/>
            <person name="Ye F."/>
            <person name="Su P."/>
            <person name="Kiefer A.F."/>
            <person name="Nichols A."/>
            <person name="Cepeda A.J."/>
            <person name="Yan W."/>
            <person name="Fan B."/>
            <person name="Jiang Y."/>
            <person name="Adhikari A."/>
            <person name="Zheng C.-J."/>
            <person name="Schuster L."/>
            <person name="Cowan T.M."/>
            <person name="Smanski M.J."/>
            <person name="Chevrette M.G."/>
            <person name="De Carvalho L.P.S."/>
            <person name="Shen B."/>
        </authorList>
    </citation>
    <scope>NUCLEOTIDE SEQUENCE [LARGE SCALE GENOMIC DNA]</scope>
    <source>
        <strain evidence="2 3">NPDC058753</strain>
    </source>
</reference>
<gene>
    <name evidence="2" type="ORF">ACFW6T_13060</name>
</gene>